<dbReference type="InterPro" id="IPR035371">
    <property type="entry name" value="Nrap_D6"/>
</dbReference>
<dbReference type="PANTHER" id="PTHR17972">
    <property type="entry name" value="NUCLEOLAR RNA-ASSOCIATED PROTEIN"/>
    <property type="match status" value="1"/>
</dbReference>
<dbReference type="Pfam" id="PF17407">
    <property type="entry name" value="Nrap_D6"/>
    <property type="match status" value="1"/>
</dbReference>
<keyword evidence="14" id="KW-1185">Reference proteome</keyword>
<organism evidence="13 14">
    <name type="scientific">Knufia obscura</name>
    <dbReference type="NCBI Taxonomy" id="1635080"/>
    <lineage>
        <taxon>Eukaryota</taxon>
        <taxon>Fungi</taxon>
        <taxon>Dikarya</taxon>
        <taxon>Ascomycota</taxon>
        <taxon>Pezizomycotina</taxon>
        <taxon>Eurotiomycetes</taxon>
        <taxon>Chaetothyriomycetidae</taxon>
        <taxon>Chaetothyriales</taxon>
        <taxon>Trichomeriaceae</taxon>
        <taxon>Knufia</taxon>
    </lineage>
</organism>
<evidence type="ECO:0000256" key="2">
    <source>
        <dbReference type="ARBA" id="ARBA00006674"/>
    </source>
</evidence>
<feature type="domain" description="Nrap protein" evidence="8">
    <location>
        <begin position="341"/>
        <end position="479"/>
    </location>
</feature>
<dbReference type="Pfam" id="PF03813">
    <property type="entry name" value="Nrap"/>
    <property type="match status" value="1"/>
</dbReference>
<comment type="similarity">
    <text evidence="2 5">Belongs to the NRAP family.</text>
</comment>
<sequence>MSVIKNARVNGHSTKRRKLSHELDEAERVSLKSGETATGDIEDEGSSAESADSDTNMETDEAFAAPKPGLQTRKAKDTARPGRPTVVSTASPSATLMFQAQSLVAEVKPDYASRMRKMRPFADRLIEVIKAMPEKQPMSLSQAQTFSRKELGVAFPWRVKPAPDIKYKFSFSKPSKTTIQGTFAHHLGPRGNVRIVIVPEMPAEMFQEKDYLNYRAIHKRAFYLACLASTLQEKLKEEFDVQFSFADGNELMPVIKLSSKSKQKALTDCVFEISPSLPSSVGPRDKMTPAHNCIRKEELSKSRDVTDDEGSAFYNSTIRSLASVESTAQLFEHAVSKTGYFQDACLLGAVWLQQRGFSSVRADGGFGLDEWAIACALLLEGGGHQGRPLFSPRYSAIQLFKAMLQVLGGRDMHDPLVVRGVMKLSKSEQPVMYDADTGVNILYKMTPWSYARLKHHASISLAAVNSKKLSGFEPTFIAKVSDSTLQFDESYEIDLSDAQTSNLHVLCEVLKKGLSDRVSLIDLQSSHNSSWKIIVSSPSTKGGKVTVGLLVNPEATLRLVDHGPPVEEKQESKAFRDFWGDKAELRRFKDGTINESLVWSADTPVTHQIIQYLCAKHFKLSPSTITSSAVLQKTHLQSSLSADEAFQAVNAKFQSLSSTLHHLDGLPLPVRSVSAASEHLRSSSLALPLEPGVARPIDAIIQFDSSGRWPDDLRAIQYTKIAFLNQVADKLTQNDRKLETRIGLENTSTSSHGTHNTSYLDIIYPSPTPAIPPIIFRLRIYHERELQLLQQVLSSKSTLAPPLRETYQSALHSQKQTAASIAHTTALRTLITTFPPLSTTIRLLKRFIASHHLSIHLPQPILEVIAAHVFLNPTPWGPPGTATTAFARCLHLLARWDWSAEPLIVDLSLAQDMTLEQRRDLETRFAAWRKMDPNMNGVSWFVGTNVDSTGVVWTQGVVGADPKPPRVIAGRVTALADAALNVIRQKSDSESKIMTRVDWDGIFTSSLEDFDFVLHLKGRKAKKGSHGQFKNLEIAAGLDVDTTGVDSVGSYIEDLRRCFGNVAIFFYGGSNAVGGLWRPHIRGKETRAWRIRLGYSTVPVPMEVNGEADGDDGGRKAMCSVNIEGMLAEMGTMGEGIVDKITTKEG</sequence>
<dbReference type="Pfam" id="PF17406">
    <property type="entry name" value="Nrap_D5"/>
    <property type="match status" value="1"/>
</dbReference>
<dbReference type="EMBL" id="JAVHJV010000005">
    <property type="protein sequence ID" value="KAK5942665.1"/>
    <property type="molecule type" value="Genomic_DNA"/>
</dbReference>
<feature type="domain" description="Nrap protein" evidence="7">
    <location>
        <begin position="200"/>
        <end position="335"/>
    </location>
</feature>
<dbReference type="Proteomes" id="UP001334248">
    <property type="component" value="Unassembled WGS sequence"/>
</dbReference>
<keyword evidence="5" id="KW-0687">Ribonucleoprotein</keyword>
<name>A0ABR0RQY5_9EURO</name>
<dbReference type="Pfam" id="PF17404">
    <property type="entry name" value="Nrap_D3"/>
    <property type="match status" value="1"/>
</dbReference>
<keyword evidence="4 5" id="KW-0539">Nucleus</keyword>
<proteinExistence type="inferred from homology"/>
<keyword evidence="5" id="KW-0698">rRNA processing</keyword>
<evidence type="ECO:0000256" key="1">
    <source>
        <dbReference type="ARBA" id="ARBA00004604"/>
    </source>
</evidence>
<evidence type="ECO:0000313" key="14">
    <source>
        <dbReference type="Proteomes" id="UP001334248"/>
    </source>
</evidence>
<feature type="compositionally biased region" description="Acidic residues" evidence="6">
    <location>
        <begin position="40"/>
        <end position="61"/>
    </location>
</feature>
<dbReference type="InterPro" id="IPR035369">
    <property type="entry name" value="Nrap_D4"/>
</dbReference>
<evidence type="ECO:0000259" key="9">
    <source>
        <dbReference type="Pfam" id="PF17404"/>
    </source>
</evidence>
<dbReference type="Gene3D" id="1.10.1410.10">
    <property type="match status" value="1"/>
</dbReference>
<dbReference type="InterPro" id="IPR035082">
    <property type="entry name" value="Nrap_D1"/>
</dbReference>
<dbReference type="InterPro" id="IPR005554">
    <property type="entry name" value="NOL6/Upt22"/>
</dbReference>
<dbReference type="GeneID" id="89998679"/>
<feature type="region of interest" description="Disordered" evidence="6">
    <location>
        <begin position="1"/>
        <end position="89"/>
    </location>
</feature>
<feature type="domain" description="Nrap protein" evidence="10">
    <location>
        <begin position="629"/>
        <end position="831"/>
    </location>
</feature>
<evidence type="ECO:0000259" key="10">
    <source>
        <dbReference type="Pfam" id="PF17405"/>
    </source>
</evidence>
<reference evidence="13 14" key="1">
    <citation type="journal article" date="2023" name="Res Sq">
        <title>Genomic and morphological characterization of Knufia obscura isolated from the Mars 2020 spacecraft assembly facility.</title>
        <authorList>
            <person name="Chander A.M."/>
            <person name="Teixeira M.M."/>
            <person name="Singh N.K."/>
            <person name="Williams M.P."/>
            <person name="Parker C.W."/>
            <person name="Leo P."/>
            <person name="Stajich J.E."/>
            <person name="Torok T."/>
            <person name="Tighe S."/>
            <person name="Mason C.E."/>
            <person name="Venkateswaran K."/>
        </authorList>
    </citation>
    <scope>NUCLEOTIDE SEQUENCE [LARGE SCALE GENOMIC DNA]</scope>
    <source>
        <strain evidence="13 14">CCFEE 5817</strain>
    </source>
</reference>
<dbReference type="RefSeq" id="XP_064730755.1">
    <property type="nucleotide sequence ID" value="XM_064873651.1"/>
</dbReference>
<evidence type="ECO:0000259" key="7">
    <source>
        <dbReference type="Pfam" id="PF03813"/>
    </source>
</evidence>
<dbReference type="Pfam" id="PF17403">
    <property type="entry name" value="Nrap_D2"/>
    <property type="match status" value="1"/>
</dbReference>
<evidence type="ECO:0000259" key="8">
    <source>
        <dbReference type="Pfam" id="PF17403"/>
    </source>
</evidence>
<feature type="domain" description="Nrap protein" evidence="9">
    <location>
        <begin position="482"/>
        <end position="619"/>
    </location>
</feature>
<feature type="domain" description="Nrap protein" evidence="11">
    <location>
        <begin position="834"/>
        <end position="991"/>
    </location>
</feature>
<dbReference type="PANTHER" id="PTHR17972:SF0">
    <property type="entry name" value="NUCLEOLAR PROTEIN 6"/>
    <property type="match status" value="1"/>
</dbReference>
<evidence type="ECO:0000313" key="13">
    <source>
        <dbReference type="EMBL" id="KAK5942665.1"/>
    </source>
</evidence>
<accession>A0ABR0RQY5</accession>
<dbReference type="Gene3D" id="3.30.70.3030">
    <property type="match status" value="1"/>
</dbReference>
<keyword evidence="5" id="KW-0690">Ribosome biogenesis</keyword>
<evidence type="ECO:0000256" key="6">
    <source>
        <dbReference type="SAM" id="MobiDB-lite"/>
    </source>
</evidence>
<gene>
    <name evidence="13" type="primary">UTP22</name>
    <name evidence="13" type="ORF">PMZ80_005230</name>
</gene>
<evidence type="ECO:0000259" key="12">
    <source>
        <dbReference type="Pfam" id="PF17407"/>
    </source>
</evidence>
<dbReference type="Pfam" id="PF17405">
    <property type="entry name" value="Nrap_D4"/>
    <property type="match status" value="1"/>
</dbReference>
<feature type="domain" description="Nrap protein" evidence="12">
    <location>
        <begin position="1007"/>
        <end position="1141"/>
    </location>
</feature>
<feature type="compositionally biased region" description="Basic and acidic residues" evidence="6">
    <location>
        <begin position="20"/>
        <end position="30"/>
    </location>
</feature>
<comment type="caution">
    <text evidence="13">The sequence shown here is derived from an EMBL/GenBank/DDBJ whole genome shotgun (WGS) entry which is preliminary data.</text>
</comment>
<dbReference type="InterPro" id="IPR035368">
    <property type="entry name" value="Nrap_D3"/>
</dbReference>
<evidence type="ECO:0000259" key="11">
    <source>
        <dbReference type="Pfam" id="PF17406"/>
    </source>
</evidence>
<comment type="subcellular location">
    <subcellularLocation>
        <location evidence="1 5">Nucleus</location>
        <location evidence="1 5">Nucleolus</location>
    </subcellularLocation>
</comment>
<evidence type="ECO:0000256" key="5">
    <source>
        <dbReference type="RuleBase" id="RU364032"/>
    </source>
</evidence>
<evidence type="ECO:0000256" key="4">
    <source>
        <dbReference type="ARBA" id="ARBA00023242"/>
    </source>
</evidence>
<keyword evidence="3 5" id="KW-0694">RNA-binding</keyword>
<dbReference type="InterPro" id="IPR035367">
    <property type="entry name" value="Nrap_D2"/>
</dbReference>
<evidence type="ECO:0000256" key="3">
    <source>
        <dbReference type="ARBA" id="ARBA00022884"/>
    </source>
</evidence>
<dbReference type="InterPro" id="IPR035370">
    <property type="entry name" value="Nrap_D5"/>
</dbReference>
<protein>
    <recommendedName>
        <fullName evidence="5">U3 small nucleolar RNA-associated protein 22</fullName>
    </recommendedName>
</protein>